<evidence type="ECO:0000313" key="11">
    <source>
        <dbReference type="EMBL" id="AIE90712.1"/>
    </source>
</evidence>
<keyword evidence="5" id="KW-0805">Transcription regulation</keyword>
<evidence type="ECO:0000256" key="8">
    <source>
        <dbReference type="ARBA" id="ARBA00023163"/>
    </source>
</evidence>
<evidence type="ECO:0000256" key="6">
    <source>
        <dbReference type="ARBA" id="ARBA00023082"/>
    </source>
</evidence>
<dbReference type="EMBL" id="KF900317">
    <property type="protein sequence ID" value="AIE90712.1"/>
    <property type="molecule type" value="Genomic_DNA"/>
</dbReference>
<proteinExistence type="inferred from homology"/>
<dbReference type="Pfam" id="PF00309">
    <property type="entry name" value="Sigma54_AID"/>
    <property type="match status" value="1"/>
</dbReference>
<evidence type="ECO:0000256" key="1">
    <source>
        <dbReference type="ARBA" id="ARBA00008798"/>
    </source>
</evidence>
<comment type="similarity">
    <text evidence="1">Belongs to the sigma-54 factor family.</text>
</comment>
<evidence type="ECO:0000259" key="9">
    <source>
        <dbReference type="Pfam" id="PF04552"/>
    </source>
</evidence>
<keyword evidence="7" id="KW-0238">DNA-binding</keyword>
<dbReference type="Pfam" id="PF04963">
    <property type="entry name" value="Sigma54_CBD"/>
    <property type="match status" value="1"/>
</dbReference>
<protein>
    <submittedName>
        <fullName evidence="11">RNA polymerase sigma-54 factor (SIG54, rpoN)</fullName>
    </submittedName>
</protein>
<dbReference type="Pfam" id="PF04552">
    <property type="entry name" value="Sigma54_DBD"/>
    <property type="match status" value="1"/>
</dbReference>
<keyword evidence="2" id="KW-0240">DNA-directed RNA polymerase</keyword>
<feature type="domain" description="RNA polymerase sigma factor 54 DNA-binding" evidence="9">
    <location>
        <begin position="317"/>
        <end position="474"/>
    </location>
</feature>
<dbReference type="InterPro" id="IPR007634">
    <property type="entry name" value="RNA_pol_sigma_54_DNA-bd"/>
</dbReference>
<dbReference type="GO" id="GO:0000428">
    <property type="term" value="C:DNA-directed RNA polymerase complex"/>
    <property type="evidence" value="ECO:0007669"/>
    <property type="project" value="UniProtKB-KW"/>
</dbReference>
<dbReference type="GO" id="GO:0003677">
    <property type="term" value="F:DNA binding"/>
    <property type="evidence" value="ECO:0007669"/>
    <property type="project" value="UniProtKB-KW"/>
</dbReference>
<dbReference type="PIRSF" id="PIRSF000774">
    <property type="entry name" value="RpoN"/>
    <property type="match status" value="1"/>
</dbReference>
<feature type="domain" description="RNA polymerase sigma factor 54 core-binding" evidence="10">
    <location>
        <begin position="114"/>
        <end position="301"/>
    </location>
</feature>
<dbReference type="InterPro" id="IPR000394">
    <property type="entry name" value="RNA_pol_sigma_54"/>
</dbReference>
<dbReference type="PROSITE" id="PS00717">
    <property type="entry name" value="SIGMA54_1"/>
    <property type="match status" value="1"/>
</dbReference>
<organism evidence="11">
    <name type="scientific">uncultured marine thaumarchaeote AD1000_06_A03</name>
    <dbReference type="NCBI Taxonomy" id="1455884"/>
    <lineage>
        <taxon>Archaea</taxon>
        <taxon>Nitrososphaerota</taxon>
        <taxon>environmental samples</taxon>
    </lineage>
</organism>
<dbReference type="NCBIfam" id="TIGR02395">
    <property type="entry name" value="rpoN_sigma"/>
    <property type="match status" value="1"/>
</dbReference>
<keyword evidence="8" id="KW-0804">Transcription</keyword>
<dbReference type="PROSITE" id="PS00718">
    <property type="entry name" value="SIGMA54_2"/>
    <property type="match status" value="1"/>
</dbReference>
<dbReference type="PROSITE" id="PS50044">
    <property type="entry name" value="SIGMA54_3"/>
    <property type="match status" value="1"/>
</dbReference>
<keyword evidence="4" id="KW-0548">Nucleotidyltransferase</keyword>
<dbReference type="InterPro" id="IPR038709">
    <property type="entry name" value="RpoN_core-bd_sf"/>
</dbReference>
<evidence type="ECO:0000256" key="3">
    <source>
        <dbReference type="ARBA" id="ARBA00022679"/>
    </source>
</evidence>
<dbReference type="PANTHER" id="PTHR32248:SF4">
    <property type="entry name" value="RNA POLYMERASE SIGMA-54 FACTOR"/>
    <property type="match status" value="1"/>
</dbReference>
<dbReference type="GO" id="GO:0016987">
    <property type="term" value="F:sigma factor activity"/>
    <property type="evidence" value="ECO:0007669"/>
    <property type="project" value="UniProtKB-KW"/>
</dbReference>
<accession>A0A075FLU0</accession>
<gene>
    <name evidence="11" type="primary">SIG54</name>
    <name evidence="11" type="synonym">rpoN</name>
</gene>
<dbReference type="Gene3D" id="1.10.10.60">
    <property type="entry name" value="Homeodomain-like"/>
    <property type="match status" value="1"/>
</dbReference>
<dbReference type="AlphaFoldDB" id="A0A075FLU0"/>
<evidence type="ECO:0000259" key="10">
    <source>
        <dbReference type="Pfam" id="PF04963"/>
    </source>
</evidence>
<dbReference type="PRINTS" id="PR00045">
    <property type="entry name" value="SIGMA54FCT"/>
</dbReference>
<reference evidence="11" key="1">
    <citation type="journal article" date="2014" name="Genome Biol. Evol.">
        <title>Pangenome evidence for extensive interdomain horizontal transfer affecting lineage core and shell genes in uncultured planktonic thaumarchaeota and euryarchaeota.</title>
        <authorList>
            <person name="Deschamps P."/>
            <person name="Zivanovic Y."/>
            <person name="Moreira D."/>
            <person name="Rodriguez-Valera F."/>
            <person name="Lopez-Garcia P."/>
        </authorList>
    </citation>
    <scope>NUCLEOTIDE SEQUENCE</scope>
</reference>
<dbReference type="PANTHER" id="PTHR32248">
    <property type="entry name" value="RNA POLYMERASE SIGMA-54 FACTOR"/>
    <property type="match status" value="1"/>
</dbReference>
<evidence type="ECO:0000256" key="4">
    <source>
        <dbReference type="ARBA" id="ARBA00022695"/>
    </source>
</evidence>
<evidence type="ECO:0000256" key="7">
    <source>
        <dbReference type="ARBA" id="ARBA00023125"/>
    </source>
</evidence>
<dbReference type="InterPro" id="IPR007046">
    <property type="entry name" value="RNA_pol_sigma_54_core-bd"/>
</dbReference>
<dbReference type="GO" id="GO:0006352">
    <property type="term" value="P:DNA-templated transcription initiation"/>
    <property type="evidence" value="ECO:0007669"/>
    <property type="project" value="InterPro"/>
</dbReference>
<name>A0A075FLU0_9ARCH</name>
<dbReference type="Gene3D" id="1.10.10.1330">
    <property type="entry name" value="RNA polymerase sigma-54 factor, core-binding domain"/>
    <property type="match status" value="1"/>
</dbReference>
<sequence length="477" mass="54234">MSIQQKVQVGVARRLILTPAMQQSIKLLPMSTIELANMLNQEATKNPLLEEISPDELQVADDSSETGKSVEEIQEISDESLARGDSDYEYFFSEYLDDGVRPHLLKEVKNNFPLENVLSAGSSLAEHLEWQLSSSISDPLLRDIASAIVGNLDDAGYLVASTQEIAAMGQWSESEVSRGLLLVQSFDPIGVAARNLQECLLLQLRNLGCENTPTELIVQEHLRLLESNQLIELSRQLNLSIKETIEHTKLIRRLDPKPGSRYNQTPSQYVVPDVYIKKVDSEYVAVLNEDGIPRLRISSTYKKMLDKSNKDSPETRSYVRENFQSALWLLKSIDQRQKTIYKVAMSILGFQSDFFEHGIDHLRPLILRDVANDIDMHESTVSRVVNNKYMHTPQGVFEMKYFFHGGVHSSRGENISSVVIKRHIQKMIESEDPKKPLSDALIVQALEKQGLILARRTITKYREELRIPTSRQRKVLY</sequence>
<evidence type="ECO:0000256" key="2">
    <source>
        <dbReference type="ARBA" id="ARBA00022478"/>
    </source>
</evidence>
<keyword evidence="3" id="KW-0808">Transferase</keyword>
<dbReference type="GO" id="GO:0016779">
    <property type="term" value="F:nucleotidyltransferase activity"/>
    <property type="evidence" value="ECO:0007669"/>
    <property type="project" value="UniProtKB-KW"/>
</dbReference>
<dbReference type="GO" id="GO:0001216">
    <property type="term" value="F:DNA-binding transcription activator activity"/>
    <property type="evidence" value="ECO:0007669"/>
    <property type="project" value="InterPro"/>
</dbReference>
<evidence type="ECO:0000256" key="5">
    <source>
        <dbReference type="ARBA" id="ARBA00023015"/>
    </source>
</evidence>
<keyword evidence="6" id="KW-0731">Sigma factor</keyword>